<keyword evidence="1" id="KW-0378">Hydrolase</keyword>
<sequence>MTSTSLPLRPLLAAAAALLLCACAGAVVRLPAVLSDHAVLQRAASVPVWGWADPQEAVTVEFGKQSASTRAGADGRWRVALDLRQAASAPAVLHVRGAANAIAVDDVLVGEVWLASGQSNMEKPLGEKSGQKPVPNHEQEIAAANYPDIRLFKVLRKKAGQPLDDVNGVWERCAPSSIGRINFSAAAYFFGRRLHQQLRTPVGLIDATWGGTRIEPWTPSASGTGNSSALFNGMIAGLAPHALRGAIWYQGESNIDHTDLSRYTGQMQALIEGWRRYWGQPDLPFYYAQVAPHFYHIVRRQAVLDPQAAPRLWEAQADAARIPHTGMIVTTDLVDDLYDIHPRDKQTVGLRLANVALNQTYGRHDIAAFGPAFRALTIDGKQALLSFDHADGLAARDGKPLTWFDIAGADGRYFAGEATVRDGKVVVTSPHVPAPVAVRFGWDEAAQPNLINGAGLPAVPFRSTREFLPQ</sequence>
<dbReference type="Proteomes" id="UP001326110">
    <property type="component" value="Chromosome"/>
</dbReference>
<dbReference type="Pfam" id="PF03629">
    <property type="entry name" value="SASA"/>
    <property type="match status" value="1"/>
</dbReference>
<evidence type="ECO:0000256" key="2">
    <source>
        <dbReference type="SAM" id="SignalP"/>
    </source>
</evidence>
<protein>
    <submittedName>
        <fullName evidence="4">Sialate O-acetylesterase</fullName>
    </submittedName>
</protein>
<dbReference type="RefSeq" id="WP_040377818.1">
    <property type="nucleotide sequence ID" value="NZ_CP140152.1"/>
</dbReference>
<dbReference type="EMBL" id="CP140152">
    <property type="protein sequence ID" value="WQH06318.1"/>
    <property type="molecule type" value="Genomic_DNA"/>
</dbReference>
<accession>A0ABZ0Y3N9</accession>
<evidence type="ECO:0000256" key="1">
    <source>
        <dbReference type="ARBA" id="ARBA00022801"/>
    </source>
</evidence>
<dbReference type="InterPro" id="IPR005181">
    <property type="entry name" value="SASA"/>
</dbReference>
<dbReference type="PANTHER" id="PTHR22901">
    <property type="entry name" value="SIALATE O-ACETYLESTERASE"/>
    <property type="match status" value="1"/>
</dbReference>
<keyword evidence="2" id="KW-0732">Signal</keyword>
<feature type="domain" description="Sialate O-acetylesterase" evidence="3">
    <location>
        <begin position="111"/>
        <end position="356"/>
    </location>
</feature>
<dbReference type="InterPro" id="IPR036514">
    <property type="entry name" value="SGNH_hydro_sf"/>
</dbReference>
<dbReference type="SUPFAM" id="SSF52266">
    <property type="entry name" value="SGNH hydrolase"/>
    <property type="match status" value="1"/>
</dbReference>
<feature type="signal peptide" evidence="2">
    <location>
        <begin position="1"/>
        <end position="26"/>
    </location>
</feature>
<gene>
    <name evidence="4" type="ORF">SR858_08340</name>
</gene>
<evidence type="ECO:0000313" key="5">
    <source>
        <dbReference type="Proteomes" id="UP001326110"/>
    </source>
</evidence>
<name>A0ABZ0Y3N9_9BURK</name>
<feature type="chain" id="PRO_5045977374" evidence="2">
    <location>
        <begin position="27"/>
        <end position="470"/>
    </location>
</feature>
<keyword evidence="5" id="KW-1185">Reference proteome</keyword>
<dbReference type="GeneID" id="43163995"/>
<evidence type="ECO:0000259" key="3">
    <source>
        <dbReference type="Pfam" id="PF03629"/>
    </source>
</evidence>
<dbReference type="PANTHER" id="PTHR22901:SF0">
    <property type="entry name" value="SIALATE O-ACETYLESTERASE"/>
    <property type="match status" value="1"/>
</dbReference>
<proteinExistence type="predicted"/>
<organism evidence="4 5">
    <name type="scientific">Duganella zoogloeoides</name>
    <dbReference type="NCBI Taxonomy" id="75659"/>
    <lineage>
        <taxon>Bacteria</taxon>
        <taxon>Pseudomonadati</taxon>
        <taxon>Pseudomonadota</taxon>
        <taxon>Betaproteobacteria</taxon>
        <taxon>Burkholderiales</taxon>
        <taxon>Oxalobacteraceae</taxon>
        <taxon>Telluria group</taxon>
        <taxon>Duganella</taxon>
    </lineage>
</organism>
<dbReference type="InterPro" id="IPR039329">
    <property type="entry name" value="SIAE"/>
</dbReference>
<evidence type="ECO:0000313" key="4">
    <source>
        <dbReference type="EMBL" id="WQH06318.1"/>
    </source>
</evidence>
<dbReference type="Gene3D" id="3.40.50.1110">
    <property type="entry name" value="SGNH hydrolase"/>
    <property type="match status" value="1"/>
</dbReference>
<reference evidence="4 5" key="1">
    <citation type="submission" date="2023-11" db="EMBL/GenBank/DDBJ databases">
        <title>MicrobeMod: A computational toolkit for identifying prokaryotic methylation and restriction-modification with nanopore sequencing.</title>
        <authorList>
            <person name="Crits-Christoph A."/>
            <person name="Kang S.C."/>
            <person name="Lee H."/>
            <person name="Ostrov N."/>
        </authorList>
    </citation>
    <scope>NUCLEOTIDE SEQUENCE [LARGE SCALE GENOMIC DNA]</scope>
    <source>
        <strain evidence="4 5">ATCC 25935</strain>
    </source>
</reference>